<comment type="subcellular location">
    <subcellularLocation>
        <location evidence="1">Periplasm</location>
    </subcellularLocation>
</comment>
<protein>
    <submittedName>
        <fullName evidence="7">Periplasmic heavy metal sensor</fullName>
    </submittedName>
</protein>
<dbReference type="RefSeq" id="WP_126954308.1">
    <property type="nucleotide sequence ID" value="NZ_RZGR01000006.1"/>
</dbReference>
<comment type="similarity">
    <text evidence="2">Belongs to the CpxP/Spy family.</text>
</comment>
<evidence type="ECO:0000256" key="5">
    <source>
        <dbReference type="SAM" id="Coils"/>
    </source>
</evidence>
<evidence type="ECO:0000313" key="7">
    <source>
        <dbReference type="EMBL" id="RUQ89771.1"/>
    </source>
</evidence>
<gene>
    <name evidence="7" type="ORF">EKM59_03160</name>
</gene>
<sequence length="150" mass="17490">MMKQIILLPLLALSLAFSPVTFANKGDGHCTCMHMKKMMQELNLTPEQQTKIKEIKDNAKSNMQAKREEMMSLKKQMKELVRSEKMDEAKLDQLINQKKELMASKMKAKIMMKNQIYNVLDAQQKAKFAAMMDKWEQEKSQEMDDDSHDD</sequence>
<dbReference type="OrthoDB" id="5648654at2"/>
<keyword evidence="3 6" id="KW-0732">Signal</keyword>
<dbReference type="Proteomes" id="UP000288012">
    <property type="component" value="Unassembled WGS sequence"/>
</dbReference>
<name>A0A433JL28_9GAMM</name>
<dbReference type="Pfam" id="PF07813">
    <property type="entry name" value="LTXXQ"/>
    <property type="match status" value="1"/>
</dbReference>
<reference evidence="7 8" key="1">
    <citation type="submission" date="2018-12" db="EMBL/GenBank/DDBJ databases">
        <title>Legionella sp,whole genome shotgun sequence.</title>
        <authorList>
            <person name="Wu H."/>
        </authorList>
    </citation>
    <scope>NUCLEOTIDE SEQUENCE [LARGE SCALE GENOMIC DNA]</scope>
    <source>
        <strain evidence="8">km714</strain>
    </source>
</reference>
<evidence type="ECO:0000256" key="4">
    <source>
        <dbReference type="ARBA" id="ARBA00022764"/>
    </source>
</evidence>
<dbReference type="PANTHER" id="PTHR38102">
    <property type="entry name" value="PERIPLASMIC CHAPERONE SPY"/>
    <property type="match status" value="1"/>
</dbReference>
<organism evidence="7 8">
    <name type="scientific">Legionella septentrionalis</name>
    <dbReference type="NCBI Taxonomy" id="2498109"/>
    <lineage>
        <taxon>Bacteria</taxon>
        <taxon>Pseudomonadati</taxon>
        <taxon>Pseudomonadota</taxon>
        <taxon>Gammaproteobacteria</taxon>
        <taxon>Legionellales</taxon>
        <taxon>Legionellaceae</taxon>
        <taxon>Legionella</taxon>
    </lineage>
</organism>
<dbReference type="PANTHER" id="PTHR38102:SF1">
    <property type="entry name" value="PERIPLASMIC CHAPERONE SPY"/>
    <property type="match status" value="1"/>
</dbReference>
<comment type="caution">
    <text evidence="7">The sequence shown here is derived from an EMBL/GenBank/DDBJ whole genome shotgun (WGS) entry which is preliminary data.</text>
</comment>
<dbReference type="GO" id="GO:0030288">
    <property type="term" value="C:outer membrane-bounded periplasmic space"/>
    <property type="evidence" value="ECO:0007669"/>
    <property type="project" value="TreeGrafter"/>
</dbReference>
<feature type="chain" id="PRO_5018967932" evidence="6">
    <location>
        <begin position="24"/>
        <end position="150"/>
    </location>
</feature>
<dbReference type="AlphaFoldDB" id="A0A433JL28"/>
<feature type="coiled-coil region" evidence="5">
    <location>
        <begin position="56"/>
        <end position="111"/>
    </location>
</feature>
<dbReference type="InterPro" id="IPR012899">
    <property type="entry name" value="LTXXQ"/>
</dbReference>
<dbReference type="Gene3D" id="1.20.120.1490">
    <property type="match status" value="1"/>
</dbReference>
<evidence type="ECO:0000256" key="3">
    <source>
        <dbReference type="ARBA" id="ARBA00022729"/>
    </source>
</evidence>
<evidence type="ECO:0000256" key="1">
    <source>
        <dbReference type="ARBA" id="ARBA00004418"/>
    </source>
</evidence>
<evidence type="ECO:0000256" key="6">
    <source>
        <dbReference type="SAM" id="SignalP"/>
    </source>
</evidence>
<keyword evidence="8" id="KW-1185">Reference proteome</keyword>
<feature type="signal peptide" evidence="6">
    <location>
        <begin position="1"/>
        <end position="23"/>
    </location>
</feature>
<dbReference type="EMBL" id="RZGR01000006">
    <property type="protein sequence ID" value="RUQ89771.1"/>
    <property type="molecule type" value="Genomic_DNA"/>
</dbReference>
<dbReference type="InterPro" id="IPR052211">
    <property type="entry name" value="Cpx_auxiliary_protein"/>
</dbReference>
<evidence type="ECO:0000256" key="2">
    <source>
        <dbReference type="ARBA" id="ARBA00008441"/>
    </source>
</evidence>
<evidence type="ECO:0000313" key="8">
    <source>
        <dbReference type="Proteomes" id="UP000288012"/>
    </source>
</evidence>
<keyword evidence="5" id="KW-0175">Coiled coil</keyword>
<accession>A0A433JL28</accession>
<dbReference type="CDD" id="cd09916">
    <property type="entry name" value="CpxP_like"/>
    <property type="match status" value="1"/>
</dbReference>
<dbReference type="GO" id="GO:0051082">
    <property type="term" value="F:unfolded protein binding"/>
    <property type="evidence" value="ECO:0007669"/>
    <property type="project" value="TreeGrafter"/>
</dbReference>
<proteinExistence type="inferred from homology"/>
<keyword evidence="4" id="KW-0574">Periplasm</keyword>